<organism evidence="1 2">
    <name type="scientific">Oryza rufipogon</name>
    <name type="common">Brownbeard rice</name>
    <name type="synonym">Asian wild rice</name>
    <dbReference type="NCBI Taxonomy" id="4529"/>
    <lineage>
        <taxon>Eukaryota</taxon>
        <taxon>Viridiplantae</taxon>
        <taxon>Streptophyta</taxon>
        <taxon>Embryophyta</taxon>
        <taxon>Tracheophyta</taxon>
        <taxon>Spermatophyta</taxon>
        <taxon>Magnoliopsida</taxon>
        <taxon>Liliopsida</taxon>
        <taxon>Poales</taxon>
        <taxon>Poaceae</taxon>
        <taxon>BOP clade</taxon>
        <taxon>Oryzoideae</taxon>
        <taxon>Oryzeae</taxon>
        <taxon>Oryzinae</taxon>
        <taxon>Oryza</taxon>
    </lineage>
</organism>
<evidence type="ECO:0000313" key="2">
    <source>
        <dbReference type="Proteomes" id="UP000008022"/>
    </source>
</evidence>
<evidence type="ECO:0000313" key="1">
    <source>
        <dbReference type="EnsemblPlants" id="ORUFI07G00440.1"/>
    </source>
</evidence>
<dbReference type="Gramene" id="ORUFI07G00440.1">
    <property type="protein sequence ID" value="ORUFI07G00440.1"/>
    <property type="gene ID" value="ORUFI07G00440"/>
</dbReference>
<dbReference type="OMA" id="PWARRAF"/>
<keyword evidence="2" id="KW-1185">Reference proteome</keyword>
<dbReference type="AlphaFoldDB" id="A0A0E0Q365"/>
<dbReference type="EnsemblPlants" id="ORUFI07G00440.1">
    <property type="protein sequence ID" value="ORUFI07G00440.1"/>
    <property type="gene ID" value="ORUFI07G00440"/>
</dbReference>
<name>A0A0E0Q365_ORYRU</name>
<reference evidence="1" key="2">
    <citation type="submission" date="2015-06" db="UniProtKB">
        <authorList>
            <consortium name="EnsemblPlants"/>
        </authorList>
    </citation>
    <scope>IDENTIFICATION</scope>
</reference>
<dbReference type="Proteomes" id="UP000008022">
    <property type="component" value="Unassembled WGS sequence"/>
</dbReference>
<reference evidence="2" key="1">
    <citation type="submission" date="2013-06" db="EMBL/GenBank/DDBJ databases">
        <authorList>
            <person name="Zhao Q."/>
        </authorList>
    </citation>
    <scope>NUCLEOTIDE SEQUENCE</scope>
    <source>
        <strain evidence="2">cv. W1943</strain>
    </source>
</reference>
<accession>A0A0E0Q365</accession>
<proteinExistence type="predicted"/>
<protein>
    <submittedName>
        <fullName evidence="1">Uncharacterized protein</fullName>
    </submittedName>
</protein>
<dbReference type="HOGENOM" id="CLU_2175054_0_0_1"/>
<sequence>MAAALGSLLGRPPLTTHFRRLLHGAPAPDQKLANKMMKKKLQDEQQQDWDAIVRMIVQSKMQTYNVVPDGEDPPWARRVFHVLVMIPASFICGCNLGERIYHELGLRTNRRP</sequence>